<dbReference type="InterPro" id="IPR036888">
    <property type="entry name" value="DNA_integrity_DisA_N_sf"/>
</dbReference>
<dbReference type="InterPro" id="IPR034701">
    <property type="entry name" value="CdaA"/>
</dbReference>
<comment type="similarity">
    <text evidence="10">Belongs to the adenylate cyclase family. DacA/CdaA subfamily.</text>
</comment>
<keyword evidence="3 10" id="KW-0808">Transferase</keyword>
<comment type="caution">
    <text evidence="10">Lacks conserved residue(s) required for the propagation of feature annotation.</text>
</comment>
<keyword evidence="5 10" id="KW-0548">Nucleotidyltransferase</keyword>
<comment type="subunit">
    <text evidence="10">Probably a homodimer.</text>
</comment>
<evidence type="ECO:0000256" key="1">
    <source>
        <dbReference type="ARBA" id="ARBA00000877"/>
    </source>
</evidence>
<feature type="transmembrane region" description="Helical" evidence="10">
    <location>
        <begin position="62"/>
        <end position="83"/>
    </location>
</feature>
<dbReference type="HOGENOM" id="CLU_038561_0_0_10"/>
<comment type="function">
    <text evidence="10">Catalyzes the condensation of 2 ATP molecules into cyclic di-AMP (c-di-AMP), a second messenger used to regulate differing processes in different bacteria.</text>
</comment>
<dbReference type="InterPro" id="IPR050338">
    <property type="entry name" value="DisA"/>
</dbReference>
<keyword evidence="8 10" id="KW-1133">Transmembrane helix</keyword>
<keyword evidence="14" id="KW-1185">Reference proteome</keyword>
<dbReference type="KEGG" id="mtt:Ftrac_3720"/>
<dbReference type="GO" id="GO:0004016">
    <property type="term" value="F:adenylate cyclase activity"/>
    <property type="evidence" value="ECO:0007669"/>
    <property type="project" value="UniProtKB-UniRule"/>
</dbReference>
<keyword evidence="6 10" id="KW-0547">Nucleotide-binding</keyword>
<dbReference type="NCBIfam" id="TIGR00159">
    <property type="entry name" value="diadenylate cyclase CdaA"/>
    <property type="match status" value="1"/>
</dbReference>
<evidence type="ECO:0000256" key="9">
    <source>
        <dbReference type="ARBA" id="ARBA00023136"/>
    </source>
</evidence>
<feature type="domain" description="DAC" evidence="12">
    <location>
        <begin position="84"/>
        <end position="251"/>
    </location>
</feature>
<keyword evidence="9 10" id="KW-0472">Membrane</keyword>
<evidence type="ECO:0000256" key="8">
    <source>
        <dbReference type="ARBA" id="ARBA00022989"/>
    </source>
</evidence>
<dbReference type="eggNOG" id="COG1624">
    <property type="taxonomic scope" value="Bacteria"/>
</dbReference>
<dbReference type="Gene3D" id="3.40.1700.10">
    <property type="entry name" value="DNA integrity scanning protein, DisA, N-terminal domain"/>
    <property type="match status" value="1"/>
</dbReference>
<evidence type="ECO:0000256" key="3">
    <source>
        <dbReference type="ARBA" id="ARBA00022679"/>
    </source>
</evidence>
<dbReference type="PIRSF" id="PIRSF004793">
    <property type="entry name" value="UCP004793"/>
    <property type="match status" value="1"/>
</dbReference>
<evidence type="ECO:0000256" key="2">
    <source>
        <dbReference type="ARBA" id="ARBA00022475"/>
    </source>
</evidence>
<dbReference type="RefSeq" id="WP_013455829.1">
    <property type="nucleotide sequence ID" value="NC_014759.1"/>
</dbReference>
<comment type="catalytic activity">
    <reaction evidence="1 10">
        <text>2 ATP = 3',3'-c-di-AMP + 2 diphosphate</text>
        <dbReference type="Rhea" id="RHEA:35655"/>
        <dbReference type="ChEBI" id="CHEBI:30616"/>
        <dbReference type="ChEBI" id="CHEBI:33019"/>
        <dbReference type="ChEBI" id="CHEBI:71500"/>
        <dbReference type="EC" id="2.7.7.85"/>
    </reaction>
</comment>
<dbReference type="InterPro" id="IPR045585">
    <property type="entry name" value="CdaA_N"/>
</dbReference>
<proteinExistence type="inferred from homology"/>
<organism evidence="13 14">
    <name type="scientific">Marivirga tractuosa (strain ATCC 23168 / DSM 4126 / NBRC 15989 / NCIMB 1408 / VKM B-1430 / H-43)</name>
    <name type="common">Microscilla tractuosa</name>
    <name type="synonym">Flexibacter tractuosus</name>
    <dbReference type="NCBI Taxonomy" id="643867"/>
    <lineage>
        <taxon>Bacteria</taxon>
        <taxon>Pseudomonadati</taxon>
        <taxon>Bacteroidota</taxon>
        <taxon>Cytophagia</taxon>
        <taxon>Cytophagales</taxon>
        <taxon>Marivirgaceae</taxon>
        <taxon>Marivirga</taxon>
    </lineage>
</organism>
<evidence type="ECO:0000256" key="5">
    <source>
        <dbReference type="ARBA" id="ARBA00022695"/>
    </source>
</evidence>
<evidence type="ECO:0000256" key="7">
    <source>
        <dbReference type="ARBA" id="ARBA00022840"/>
    </source>
</evidence>
<evidence type="ECO:0000256" key="6">
    <source>
        <dbReference type="ARBA" id="ARBA00022741"/>
    </source>
</evidence>
<dbReference type="OrthoDB" id="9807385at2"/>
<dbReference type="GO" id="GO:0106408">
    <property type="term" value="F:diadenylate cyclase activity"/>
    <property type="evidence" value="ECO:0007669"/>
    <property type="project" value="UniProtKB-EC"/>
</dbReference>
<dbReference type="InterPro" id="IPR014046">
    <property type="entry name" value="C-di-AMP_synthase"/>
</dbReference>
<evidence type="ECO:0000313" key="13">
    <source>
        <dbReference type="EMBL" id="ADR23687.1"/>
    </source>
</evidence>
<dbReference type="Pfam" id="PF19293">
    <property type="entry name" value="CdaA_N"/>
    <property type="match status" value="1"/>
</dbReference>
<dbReference type="EC" id="2.7.7.85" evidence="10"/>
<dbReference type="PANTHER" id="PTHR34185">
    <property type="entry name" value="DIADENYLATE CYCLASE"/>
    <property type="match status" value="1"/>
</dbReference>
<evidence type="ECO:0000259" key="12">
    <source>
        <dbReference type="PROSITE" id="PS51794"/>
    </source>
</evidence>
<keyword evidence="4 10" id="KW-0812">Transmembrane</keyword>
<accession>E4TQJ4</accession>
<dbReference type="EMBL" id="CP002349">
    <property type="protein sequence ID" value="ADR23687.1"/>
    <property type="molecule type" value="Genomic_DNA"/>
</dbReference>
<protein>
    <recommendedName>
        <fullName evidence="10">Diadenylate cyclase</fullName>
        <shortName evidence="10">DAC</shortName>
        <ecNumber evidence="10">2.7.7.85</ecNumber>
    </recommendedName>
    <alternativeName>
        <fullName evidence="10">Cyclic-di-AMP synthase</fullName>
        <shortName evidence="10">c-di-AMP synthase</shortName>
    </alternativeName>
</protein>
<evidence type="ECO:0000313" key="14">
    <source>
        <dbReference type="Proteomes" id="UP000008720"/>
    </source>
</evidence>
<evidence type="ECO:0000256" key="10">
    <source>
        <dbReference type="HAMAP-Rule" id="MF_01499"/>
    </source>
</evidence>
<dbReference type="STRING" id="643867.Ftrac_3720"/>
<feature type="transmembrane region" description="Helical" evidence="10">
    <location>
        <begin position="12"/>
        <end position="31"/>
    </location>
</feature>
<evidence type="ECO:0000256" key="11">
    <source>
        <dbReference type="SAM" id="MobiDB-lite"/>
    </source>
</evidence>
<reference evidence="13 14" key="1">
    <citation type="journal article" date="2011" name="Stand. Genomic Sci.">
        <title>Complete genome sequence of Marivirga tractuosa type strain (H-43).</title>
        <authorList>
            <person name="Pagani I."/>
            <person name="Chertkov O."/>
            <person name="Lapidus A."/>
            <person name="Lucas S."/>
            <person name="Del Rio T.G."/>
            <person name="Tice H."/>
            <person name="Copeland A."/>
            <person name="Cheng J.F."/>
            <person name="Nolan M."/>
            <person name="Saunders E."/>
            <person name="Pitluck S."/>
            <person name="Held B."/>
            <person name="Goodwin L."/>
            <person name="Liolios K."/>
            <person name="Ovchinikova G."/>
            <person name="Ivanova N."/>
            <person name="Mavromatis K."/>
            <person name="Pati A."/>
            <person name="Chen A."/>
            <person name="Palaniappan K."/>
            <person name="Land M."/>
            <person name="Hauser L."/>
            <person name="Jeffries C.D."/>
            <person name="Detter J.C."/>
            <person name="Han C."/>
            <person name="Tapia R."/>
            <person name="Ngatchou-Djao O.D."/>
            <person name="Rohde M."/>
            <person name="Goker M."/>
            <person name="Spring S."/>
            <person name="Sikorski J."/>
            <person name="Woyke T."/>
            <person name="Bristow J."/>
            <person name="Eisen J.A."/>
            <person name="Markowitz V."/>
            <person name="Hugenholtz P."/>
            <person name="Klenk H.P."/>
            <person name="Kyrpides N.C."/>
        </authorList>
    </citation>
    <scope>NUCLEOTIDE SEQUENCE [LARGE SCALE GENOMIC DNA]</scope>
    <source>
        <strain evidence="14">ATCC 23168 / DSM 4126 / NBRC 15989 / NCIMB 1408 / VKM B-1430 / H-43</strain>
    </source>
</reference>
<name>E4TQJ4_MARTH</name>
<dbReference type="Proteomes" id="UP000008720">
    <property type="component" value="Chromosome"/>
</dbReference>
<dbReference type="SUPFAM" id="SSF143597">
    <property type="entry name" value="YojJ-like"/>
    <property type="match status" value="1"/>
</dbReference>
<dbReference type="PROSITE" id="PS51794">
    <property type="entry name" value="DAC"/>
    <property type="match status" value="1"/>
</dbReference>
<keyword evidence="10" id="KW-0997">Cell inner membrane</keyword>
<dbReference type="Pfam" id="PF02457">
    <property type="entry name" value="DAC"/>
    <property type="match status" value="1"/>
</dbReference>
<dbReference type="PANTHER" id="PTHR34185:SF1">
    <property type="entry name" value="DIADENYLATE CYCLASE"/>
    <property type="match status" value="1"/>
</dbReference>
<dbReference type="AlphaFoldDB" id="E4TQJ4"/>
<evidence type="ECO:0000256" key="4">
    <source>
        <dbReference type="ARBA" id="ARBA00022692"/>
    </source>
</evidence>
<keyword evidence="7 10" id="KW-0067">ATP-binding</keyword>
<dbReference type="GO" id="GO:0006171">
    <property type="term" value="P:cAMP biosynthetic process"/>
    <property type="evidence" value="ECO:0007669"/>
    <property type="project" value="InterPro"/>
</dbReference>
<gene>
    <name evidence="10" type="primary">dacA</name>
    <name evidence="13" type="ordered locus">Ftrac_3720</name>
</gene>
<dbReference type="GO" id="GO:0005524">
    <property type="term" value="F:ATP binding"/>
    <property type="evidence" value="ECO:0007669"/>
    <property type="project" value="UniProtKB-UniRule"/>
</dbReference>
<feature type="transmembrane region" description="Helical" evidence="10">
    <location>
        <begin position="38"/>
        <end position="56"/>
    </location>
</feature>
<dbReference type="InterPro" id="IPR003390">
    <property type="entry name" value="DNA_integrity_scan_DisA_N"/>
</dbReference>
<feature type="region of interest" description="Disordered" evidence="11">
    <location>
        <begin position="261"/>
        <end position="284"/>
    </location>
</feature>
<sequence>MILGFTIGFLEVSLVDILDIGLVSFLLFQVYNLMRGSVAVRIFIGFLSLYLIYLVVRAAEMELLSAILGQFMGVGVIAAIILFQQEIRKFLLLLGKTTSFNSENGFLSNLPWKKKKAGEELNITPLIEASKSLGGTNTGALIVLSKGSELKFYSESGDLIDAIVSKRLLMAIFNKTSPLHDGAVIIHKGRITAARCVLPVTEKDVPAQFGLRHRAAIGMSETTDTIILIVSEETGQLSVARNGTIYHNLSNQEIRSKINDYLTEDKKKKPKEDKSPATEEEVVK</sequence>
<dbReference type="HAMAP" id="MF_01499">
    <property type="entry name" value="DacA"/>
    <property type="match status" value="1"/>
</dbReference>
<keyword evidence="2 10" id="KW-1003">Cell membrane</keyword>